<proteinExistence type="predicted"/>
<gene>
    <name evidence="4" type="ORF">BJ976_001545</name>
</gene>
<evidence type="ECO:0000256" key="2">
    <source>
        <dbReference type="SAM" id="Phobius"/>
    </source>
</evidence>
<evidence type="ECO:0000313" key="5">
    <source>
        <dbReference type="Proteomes" id="UP000560081"/>
    </source>
</evidence>
<evidence type="ECO:0000313" key="4">
    <source>
        <dbReference type="EMBL" id="MBB4883194.1"/>
    </source>
</evidence>
<dbReference type="EMBL" id="JACHMC010000001">
    <property type="protein sequence ID" value="MBB4883194.1"/>
    <property type="molecule type" value="Genomic_DNA"/>
</dbReference>
<feature type="compositionally biased region" description="Low complexity" evidence="1">
    <location>
        <begin position="404"/>
        <end position="414"/>
    </location>
</feature>
<protein>
    <recommendedName>
        <fullName evidence="3">Excalibur calcium-binding domain-containing protein</fullName>
    </recommendedName>
</protein>
<name>A0A4Y8X2I3_9MICC</name>
<keyword evidence="2" id="KW-1133">Transmembrane helix</keyword>
<feature type="region of interest" description="Disordered" evidence="1">
    <location>
        <begin position="1"/>
        <end position="28"/>
    </location>
</feature>
<feature type="transmembrane region" description="Helical" evidence="2">
    <location>
        <begin position="33"/>
        <end position="52"/>
    </location>
</feature>
<feature type="compositionally biased region" description="Low complexity" evidence="1">
    <location>
        <begin position="128"/>
        <end position="165"/>
    </location>
</feature>
<feature type="compositionally biased region" description="Low complexity" evidence="1">
    <location>
        <begin position="372"/>
        <end position="394"/>
    </location>
</feature>
<dbReference type="AlphaFoldDB" id="A0A4Y8X2I3"/>
<dbReference type="PANTHER" id="PTHR24094:SF15">
    <property type="entry name" value="AMP-DEPENDENT SYNTHETASE_LIGASE DOMAIN-CONTAINING PROTEIN-RELATED"/>
    <property type="match status" value="1"/>
</dbReference>
<accession>A0A4Y8X2I3</accession>
<organism evidence="4 5">
    <name type="scientific">Micrococcus flavus</name>
    <dbReference type="NCBI Taxonomy" id="384602"/>
    <lineage>
        <taxon>Bacteria</taxon>
        <taxon>Bacillati</taxon>
        <taxon>Actinomycetota</taxon>
        <taxon>Actinomycetes</taxon>
        <taxon>Micrococcales</taxon>
        <taxon>Micrococcaceae</taxon>
        <taxon>Micrococcus</taxon>
    </lineage>
</organism>
<keyword evidence="5" id="KW-1185">Reference proteome</keyword>
<feature type="region of interest" description="Disordered" evidence="1">
    <location>
        <begin position="429"/>
        <end position="453"/>
    </location>
</feature>
<dbReference type="RefSeq" id="WP_135029177.1">
    <property type="nucleotide sequence ID" value="NZ_BMLA01000002.1"/>
</dbReference>
<comment type="caution">
    <text evidence="4">The sequence shown here is derived from an EMBL/GenBank/DDBJ whole genome shotgun (WGS) entry which is preliminary data.</text>
</comment>
<dbReference type="SMART" id="SM00894">
    <property type="entry name" value="Excalibur"/>
    <property type="match status" value="1"/>
</dbReference>
<feature type="compositionally biased region" description="Low complexity" evidence="1">
    <location>
        <begin position="86"/>
        <end position="121"/>
    </location>
</feature>
<evidence type="ECO:0000259" key="3">
    <source>
        <dbReference type="SMART" id="SM00894"/>
    </source>
</evidence>
<dbReference type="InterPro" id="IPR008613">
    <property type="entry name" value="Excalibur_Ca-bd_domain"/>
</dbReference>
<dbReference type="Pfam" id="PF05901">
    <property type="entry name" value="Excalibur"/>
    <property type="match status" value="1"/>
</dbReference>
<feature type="region of interest" description="Disordered" evidence="1">
    <location>
        <begin position="357"/>
        <end position="415"/>
    </location>
</feature>
<keyword evidence="2" id="KW-0472">Membrane</keyword>
<feature type="domain" description="Excalibur calcium-binding" evidence="3">
    <location>
        <begin position="417"/>
        <end position="453"/>
    </location>
</feature>
<reference evidence="4 5" key="1">
    <citation type="submission" date="2020-08" db="EMBL/GenBank/DDBJ databases">
        <title>Sequencing the genomes of 1000 actinobacteria strains.</title>
        <authorList>
            <person name="Klenk H.-P."/>
        </authorList>
    </citation>
    <scope>NUCLEOTIDE SEQUENCE [LARGE SCALE GENOMIC DNA]</scope>
    <source>
        <strain evidence="4 5">DSM 19079</strain>
    </source>
</reference>
<sequence>MPSPRSSRPRPAESSAEEATGGRGTGTAGCGGCLGVVVVGLLLLALLIGGFGRDAGDPAPAAGSASSSAGGGPAATASVDEPLPPAGTGASPSGPRAAASPTTTSPSPAPASPSDAQSPAGPAGGAAGEASEARTTTPAAAAVSPEREAAPSSSAPAVPTAPATAPARAGTALALLDTLEVKGRAPKTGYERERFGQSWADVDRNGCDTRNDILRRDLVDVVLKAGTGGCKVLRGTLHGPYTGTTIAFVSGPDTSADVQIDHVVALSDAWQKGAQSLSADERAAFANDPLNLLAVDGPTNQSKSDGDAATWLPPNKAYRCPFVARQVAVKAEYGLWVTAAERDAIARVLAACPDQEVPTRGRAGSLPGGGAAEPVVEAEPAAESTPQAPVEIEAPPAPEPAAPAPAEEPQAPAADVYYKNCDAARAAGAAPLLRGEPGYRPRMDGDDDGVACE</sequence>
<dbReference type="PANTHER" id="PTHR24094">
    <property type="entry name" value="SECRETED PROTEIN"/>
    <property type="match status" value="1"/>
</dbReference>
<feature type="region of interest" description="Disordered" evidence="1">
    <location>
        <begin position="58"/>
        <end position="165"/>
    </location>
</feature>
<dbReference type="OrthoDB" id="5196645at2"/>
<evidence type="ECO:0000256" key="1">
    <source>
        <dbReference type="SAM" id="MobiDB-lite"/>
    </source>
</evidence>
<feature type="compositionally biased region" description="Low complexity" evidence="1">
    <location>
        <begin position="58"/>
        <end position="78"/>
    </location>
</feature>
<keyword evidence="2" id="KW-0812">Transmembrane</keyword>
<dbReference type="Pfam" id="PF07510">
    <property type="entry name" value="GmrSD_C"/>
    <property type="match status" value="1"/>
</dbReference>
<dbReference type="InterPro" id="IPR011089">
    <property type="entry name" value="GmrSD_C"/>
</dbReference>
<dbReference type="Proteomes" id="UP000560081">
    <property type="component" value="Unassembled WGS sequence"/>
</dbReference>